<sequence length="169" mass="19151">MNNDIQMVDTMRAINTGQTLSDQQLINTSISKMKTSQLSIPHIKQLIDPTVRTAQNTAEDMIGCKGRADSRSDPSLNNILDNDYQLLATLVDDWPSRVVWLMPKTRRSDGQSIGIKFGDNLEANHLKTIVMERRLDLFEQLSECKPSPDLPSDTGLKTIETHEEIRERE</sequence>
<dbReference type="AlphaFoldDB" id="A0A7R9KDS7"/>
<feature type="compositionally biased region" description="Basic and acidic residues" evidence="1">
    <location>
        <begin position="159"/>
        <end position="169"/>
    </location>
</feature>
<gene>
    <name evidence="2" type="ORF">OSB1V03_LOCUS493</name>
</gene>
<keyword evidence="3" id="KW-1185">Reference proteome</keyword>
<dbReference type="Proteomes" id="UP000759131">
    <property type="component" value="Unassembled WGS sequence"/>
</dbReference>
<evidence type="ECO:0000313" key="3">
    <source>
        <dbReference type="Proteomes" id="UP000759131"/>
    </source>
</evidence>
<dbReference type="EMBL" id="OC854674">
    <property type="protein sequence ID" value="CAD7619997.1"/>
    <property type="molecule type" value="Genomic_DNA"/>
</dbReference>
<dbReference type="EMBL" id="CAJPIZ010000099">
    <property type="protein sequence ID" value="CAG2100427.1"/>
    <property type="molecule type" value="Genomic_DNA"/>
</dbReference>
<protein>
    <submittedName>
        <fullName evidence="2">Uncharacterized protein</fullName>
    </submittedName>
</protein>
<organism evidence="2">
    <name type="scientific">Medioppia subpectinata</name>
    <dbReference type="NCBI Taxonomy" id="1979941"/>
    <lineage>
        <taxon>Eukaryota</taxon>
        <taxon>Metazoa</taxon>
        <taxon>Ecdysozoa</taxon>
        <taxon>Arthropoda</taxon>
        <taxon>Chelicerata</taxon>
        <taxon>Arachnida</taxon>
        <taxon>Acari</taxon>
        <taxon>Acariformes</taxon>
        <taxon>Sarcoptiformes</taxon>
        <taxon>Oribatida</taxon>
        <taxon>Brachypylina</taxon>
        <taxon>Oppioidea</taxon>
        <taxon>Oppiidae</taxon>
        <taxon>Medioppia</taxon>
    </lineage>
</organism>
<evidence type="ECO:0000256" key="1">
    <source>
        <dbReference type="SAM" id="MobiDB-lite"/>
    </source>
</evidence>
<proteinExistence type="predicted"/>
<reference evidence="2" key="1">
    <citation type="submission" date="2020-11" db="EMBL/GenBank/DDBJ databases">
        <authorList>
            <person name="Tran Van P."/>
        </authorList>
    </citation>
    <scope>NUCLEOTIDE SEQUENCE</scope>
</reference>
<accession>A0A7R9KDS7</accession>
<evidence type="ECO:0000313" key="2">
    <source>
        <dbReference type="EMBL" id="CAD7619997.1"/>
    </source>
</evidence>
<feature type="region of interest" description="Disordered" evidence="1">
    <location>
        <begin position="146"/>
        <end position="169"/>
    </location>
</feature>
<name>A0A7R9KDS7_9ACAR</name>